<evidence type="ECO:0000313" key="2">
    <source>
        <dbReference type="Proteomes" id="UP001500469"/>
    </source>
</evidence>
<dbReference type="EMBL" id="BAAAFI010000009">
    <property type="protein sequence ID" value="GAA0879035.1"/>
    <property type="molecule type" value="Genomic_DNA"/>
</dbReference>
<evidence type="ECO:0008006" key="3">
    <source>
        <dbReference type="Google" id="ProtNLM"/>
    </source>
</evidence>
<reference evidence="2" key="1">
    <citation type="journal article" date="2019" name="Int. J. Syst. Evol. Microbiol.">
        <title>The Global Catalogue of Microorganisms (GCM) 10K type strain sequencing project: providing services to taxonomists for standard genome sequencing and annotation.</title>
        <authorList>
            <consortium name="The Broad Institute Genomics Platform"/>
            <consortium name="The Broad Institute Genome Sequencing Center for Infectious Disease"/>
            <person name="Wu L."/>
            <person name="Ma J."/>
        </authorList>
    </citation>
    <scope>NUCLEOTIDE SEQUENCE [LARGE SCALE GENOMIC DNA]</scope>
    <source>
        <strain evidence="2">JCM 16112</strain>
    </source>
</reference>
<keyword evidence="2" id="KW-1185">Reference proteome</keyword>
<comment type="caution">
    <text evidence="1">The sequence shown here is derived from an EMBL/GenBank/DDBJ whole genome shotgun (WGS) entry which is preliminary data.</text>
</comment>
<dbReference type="Proteomes" id="UP001500469">
    <property type="component" value="Unassembled WGS sequence"/>
</dbReference>
<evidence type="ECO:0000313" key="1">
    <source>
        <dbReference type="EMBL" id="GAA0879035.1"/>
    </source>
</evidence>
<protein>
    <recommendedName>
        <fullName evidence="3">Type I restriction enzyme S subunit</fullName>
    </recommendedName>
</protein>
<accession>A0ABP3YC29</accession>
<organism evidence="1 2">
    <name type="scientific">Algoriphagus jejuensis</name>
    <dbReference type="NCBI Taxonomy" id="419934"/>
    <lineage>
        <taxon>Bacteria</taxon>
        <taxon>Pseudomonadati</taxon>
        <taxon>Bacteroidota</taxon>
        <taxon>Cytophagia</taxon>
        <taxon>Cytophagales</taxon>
        <taxon>Cyclobacteriaceae</taxon>
        <taxon>Algoriphagus</taxon>
    </lineage>
</organism>
<gene>
    <name evidence="1" type="ORF">GCM10009119_20030</name>
</gene>
<name>A0ABP3YC29_9BACT</name>
<proteinExistence type="predicted"/>
<sequence length="57" mass="6609">MDLGFLKTRPNGGKLQKGEMMKIQFPLPDTDTQMKIIKEVSKLKEADKWNKFEALLK</sequence>